<evidence type="ECO:0000256" key="11">
    <source>
        <dbReference type="ARBA" id="ARBA00023033"/>
    </source>
</evidence>
<keyword evidence="12" id="KW-0472">Membrane</keyword>
<dbReference type="PRINTS" id="PR00385">
    <property type="entry name" value="P450"/>
</dbReference>
<dbReference type="CDD" id="cd11056">
    <property type="entry name" value="CYP6-like"/>
    <property type="match status" value="1"/>
</dbReference>
<evidence type="ECO:0000256" key="10">
    <source>
        <dbReference type="ARBA" id="ARBA00023004"/>
    </source>
</evidence>
<dbReference type="GO" id="GO:0005506">
    <property type="term" value="F:iron ion binding"/>
    <property type="evidence" value="ECO:0007669"/>
    <property type="project" value="InterPro"/>
</dbReference>
<dbReference type="PANTHER" id="PTHR24292">
    <property type="entry name" value="CYTOCHROME P450"/>
    <property type="match status" value="1"/>
</dbReference>
<evidence type="ECO:0000256" key="6">
    <source>
        <dbReference type="ARBA" id="ARBA00022723"/>
    </source>
</evidence>
<keyword evidence="6 13" id="KW-0479">Metal-binding</keyword>
<keyword evidence="8" id="KW-0492">Microsome</keyword>
<name>A0A034VU15_BACDO</name>
<comment type="subcellular location">
    <subcellularLocation>
        <location evidence="3">Endoplasmic reticulum membrane</location>
        <topology evidence="3">Peripheral membrane protein</topology>
    </subcellularLocation>
    <subcellularLocation>
        <location evidence="2">Microsome membrane</location>
        <topology evidence="2">Peripheral membrane protein</topology>
    </subcellularLocation>
</comment>
<dbReference type="GO" id="GO:0016705">
    <property type="term" value="F:oxidoreductase activity, acting on paired donors, with incorporation or reduction of molecular oxygen"/>
    <property type="evidence" value="ECO:0007669"/>
    <property type="project" value="InterPro"/>
</dbReference>
<dbReference type="EMBL" id="GAKP01012151">
    <property type="protein sequence ID" value="JAC46801.1"/>
    <property type="molecule type" value="Transcribed_RNA"/>
</dbReference>
<comment type="similarity">
    <text evidence="4 14">Belongs to the cytochrome P450 family.</text>
</comment>
<sequence length="504" mass="58273">MSITQILLATLLGLLGYAVYRLRQHFMYWEVRGIACEKPNYLLGNLNGIRSSRSFVEIWLNTYKKFKGTGPFCGFFWFQRPSAFILDTKLAKAILIKDFNNFVDRGFYTNVEDDPLTGQLFLLEGHRWRVMRNKLSPTFTSGKMKYMFPTVCRVGEEFVHVVAEAIEKEPILEVPDYMARFTTDVIGTCAFGIEVNSLKNPNDEFRRMGKRVFTDLRHGKIGLALLNSFPKLCRRLHIKNTPDHITDFYMGLVRENIAYREKNNIRCNDFFDMLLELKNNKLLKSEDGQDMSISVEELAAQAFVFLVAGFETSSTTMSFALYELAQHEDIQQRVRDEVIEVLEKHKGEFTYECMKEMVYLDQVISEILRLYTVLPVLNRECMEEYPVPGNPKFVIAKGMQVLIPSAAYHRDADIYPNPDTFDPDNFIPEKVAQRDGVVWLPFGDGPRNCIGMRFGQMQARIGLALLLKNFKFSVCEKTPIPMTYDKKNFLVHSEHPICLYVEKV</sequence>
<evidence type="ECO:0000313" key="15">
    <source>
        <dbReference type="EMBL" id="JAC46801.1"/>
    </source>
</evidence>
<keyword evidence="7" id="KW-0256">Endoplasmic reticulum</keyword>
<proteinExistence type="inferred from homology"/>
<evidence type="ECO:0000256" key="7">
    <source>
        <dbReference type="ARBA" id="ARBA00022824"/>
    </source>
</evidence>
<dbReference type="GeneID" id="105230203"/>
<evidence type="ECO:0000256" key="13">
    <source>
        <dbReference type="PIRSR" id="PIRSR602401-1"/>
    </source>
</evidence>
<protein>
    <submittedName>
        <fullName evidence="15">Cytochrome P450 6a9</fullName>
    </submittedName>
</protein>
<keyword evidence="5 13" id="KW-0349">Heme</keyword>
<dbReference type="OrthoDB" id="2789670at2759"/>
<comment type="cofactor">
    <cofactor evidence="1 13">
        <name>heme</name>
        <dbReference type="ChEBI" id="CHEBI:30413"/>
    </cofactor>
</comment>
<dbReference type="PANTHER" id="PTHR24292:SF100">
    <property type="entry name" value="CYTOCHROME P450 6A16, ISOFORM B-RELATED"/>
    <property type="match status" value="1"/>
</dbReference>
<dbReference type="KEGG" id="bdr:105230203"/>
<organism evidence="15">
    <name type="scientific">Bactrocera dorsalis</name>
    <name type="common">Oriental fruit fly</name>
    <name type="synonym">Dacus dorsalis</name>
    <dbReference type="NCBI Taxonomy" id="27457"/>
    <lineage>
        <taxon>Eukaryota</taxon>
        <taxon>Metazoa</taxon>
        <taxon>Ecdysozoa</taxon>
        <taxon>Arthropoda</taxon>
        <taxon>Hexapoda</taxon>
        <taxon>Insecta</taxon>
        <taxon>Pterygota</taxon>
        <taxon>Neoptera</taxon>
        <taxon>Endopterygota</taxon>
        <taxon>Diptera</taxon>
        <taxon>Brachycera</taxon>
        <taxon>Muscomorpha</taxon>
        <taxon>Tephritoidea</taxon>
        <taxon>Tephritidae</taxon>
        <taxon>Bactrocera</taxon>
        <taxon>Bactrocera</taxon>
    </lineage>
</organism>
<dbReference type="PROSITE" id="PS00086">
    <property type="entry name" value="CYTOCHROME_P450"/>
    <property type="match status" value="1"/>
</dbReference>
<feature type="binding site" description="axial binding residue" evidence="13">
    <location>
        <position position="449"/>
    </location>
    <ligand>
        <name>heme</name>
        <dbReference type="ChEBI" id="CHEBI:30413"/>
    </ligand>
    <ligandPart>
        <name>Fe</name>
        <dbReference type="ChEBI" id="CHEBI:18248"/>
    </ligandPart>
</feature>
<dbReference type="FunFam" id="1.10.630.10:FF:000042">
    <property type="entry name" value="Cytochrome P450"/>
    <property type="match status" value="1"/>
</dbReference>
<dbReference type="Pfam" id="PF00067">
    <property type="entry name" value="p450"/>
    <property type="match status" value="1"/>
</dbReference>
<dbReference type="InterPro" id="IPR050476">
    <property type="entry name" value="Insect_CytP450_Detox"/>
</dbReference>
<evidence type="ECO:0000256" key="2">
    <source>
        <dbReference type="ARBA" id="ARBA00004174"/>
    </source>
</evidence>
<gene>
    <name evidence="15" type="primary">CP6A9</name>
</gene>
<dbReference type="InterPro" id="IPR002401">
    <property type="entry name" value="Cyt_P450_E_grp-I"/>
</dbReference>
<keyword evidence="11 14" id="KW-0503">Monooxygenase</keyword>
<evidence type="ECO:0000256" key="8">
    <source>
        <dbReference type="ARBA" id="ARBA00022848"/>
    </source>
</evidence>
<accession>A0A034VU15</accession>
<dbReference type="RefSeq" id="XP_011209142.2">
    <property type="nucleotide sequence ID" value="XM_011210840.4"/>
</dbReference>
<evidence type="ECO:0000256" key="4">
    <source>
        <dbReference type="ARBA" id="ARBA00010617"/>
    </source>
</evidence>
<dbReference type="SUPFAM" id="SSF48264">
    <property type="entry name" value="Cytochrome P450"/>
    <property type="match status" value="1"/>
</dbReference>
<evidence type="ECO:0000256" key="14">
    <source>
        <dbReference type="RuleBase" id="RU000461"/>
    </source>
</evidence>
<dbReference type="InterPro" id="IPR017972">
    <property type="entry name" value="Cyt_P450_CS"/>
</dbReference>
<evidence type="ECO:0000256" key="12">
    <source>
        <dbReference type="ARBA" id="ARBA00023136"/>
    </source>
</evidence>
<keyword evidence="9 14" id="KW-0560">Oxidoreductase</keyword>
<dbReference type="PRINTS" id="PR00463">
    <property type="entry name" value="EP450I"/>
</dbReference>
<dbReference type="GO" id="GO:0005789">
    <property type="term" value="C:endoplasmic reticulum membrane"/>
    <property type="evidence" value="ECO:0007669"/>
    <property type="project" value="UniProtKB-SubCell"/>
</dbReference>
<dbReference type="GO" id="GO:0020037">
    <property type="term" value="F:heme binding"/>
    <property type="evidence" value="ECO:0007669"/>
    <property type="project" value="InterPro"/>
</dbReference>
<evidence type="ECO:0000256" key="5">
    <source>
        <dbReference type="ARBA" id="ARBA00022617"/>
    </source>
</evidence>
<dbReference type="InterPro" id="IPR001128">
    <property type="entry name" value="Cyt_P450"/>
</dbReference>
<evidence type="ECO:0000256" key="3">
    <source>
        <dbReference type="ARBA" id="ARBA00004406"/>
    </source>
</evidence>
<dbReference type="GO" id="GO:0004497">
    <property type="term" value="F:monooxygenase activity"/>
    <property type="evidence" value="ECO:0007669"/>
    <property type="project" value="UniProtKB-KW"/>
</dbReference>
<reference evidence="15" key="1">
    <citation type="journal article" date="2014" name="BMC Genomics">
        <title>Characterizing the developmental transcriptome of the oriental fruit fly, Bactrocera dorsalis (Diptera: Tephritidae) through comparative genomic analysis with Drosophila melanogaster utilizing modENCODE datasets.</title>
        <authorList>
            <person name="Geib S.M."/>
            <person name="Calla B."/>
            <person name="Hall B."/>
            <person name="Hou S."/>
            <person name="Manoukis N.C."/>
        </authorList>
    </citation>
    <scope>NUCLEOTIDE SEQUENCE</scope>
    <source>
        <strain evidence="15">Punador</strain>
    </source>
</reference>
<evidence type="ECO:0000256" key="9">
    <source>
        <dbReference type="ARBA" id="ARBA00023002"/>
    </source>
</evidence>
<evidence type="ECO:0000256" key="1">
    <source>
        <dbReference type="ARBA" id="ARBA00001971"/>
    </source>
</evidence>
<keyword evidence="10 13" id="KW-0408">Iron</keyword>
<dbReference type="InterPro" id="IPR036396">
    <property type="entry name" value="Cyt_P450_sf"/>
</dbReference>
<dbReference type="Gene3D" id="1.10.630.10">
    <property type="entry name" value="Cytochrome P450"/>
    <property type="match status" value="1"/>
</dbReference>
<dbReference type="AlphaFoldDB" id="A0A034VU15"/>